<feature type="compositionally biased region" description="Low complexity" evidence="4">
    <location>
        <begin position="94"/>
        <end position="107"/>
    </location>
</feature>
<dbReference type="STRING" id="1196081.A0A364LA42"/>
<feature type="chain" id="PRO_5016669408" description="LysM domain-containing protein" evidence="5">
    <location>
        <begin position="19"/>
        <end position="433"/>
    </location>
</feature>
<keyword evidence="3" id="KW-0843">Virulence</keyword>
<dbReference type="PANTHER" id="PTHR34997">
    <property type="entry name" value="AM15"/>
    <property type="match status" value="1"/>
</dbReference>
<sequence length="433" mass="44563">MRASFVFSMGIAFPVVSAYLVAPPGVAAPGTTSQCSAWVAYSSSLTCASIEESYGVSSGNFASWNPIVVNSGSGCSLLPGLDYCVQVNFQSPTPTTTTSSTTSTPTTFVTSASGDGISTPSPVQTGIASNCDKFYLVQSGDQCGIIASNAGISLAQFYAWNPAVGSSCQYLYLGDYVCIDVIGATHTTTAASTTTAGTGISTPTPYQPGMTSNCDKFYLVQSGDQCGTIASNAGINLSDFYSWNPAVGSSCAYLYLGDYVCIGVIGASGTTTTPTTTTTTPGNGITTPTPYQSGMASNCNKFYLVQSGDQCGVIASNEGIGLSQFYTWNPAVGSACQYLYLGDYVCVDVIGVTPTTTTSTSTAGNGITTPTPYQPGMVSNCDKFYLVQSGDQCGTIASNEGISLANFYAWNPAVGSSCAYLYLGDYVCVGVKG</sequence>
<evidence type="ECO:0000256" key="4">
    <source>
        <dbReference type="SAM" id="MobiDB-lite"/>
    </source>
</evidence>
<dbReference type="GO" id="GO:0008061">
    <property type="term" value="F:chitin binding"/>
    <property type="evidence" value="ECO:0007669"/>
    <property type="project" value="UniProtKB-KW"/>
</dbReference>
<dbReference type="InterPro" id="IPR036779">
    <property type="entry name" value="LysM_dom_sf"/>
</dbReference>
<feature type="domain" description="LysM" evidence="6">
    <location>
        <begin position="133"/>
        <end position="179"/>
    </location>
</feature>
<dbReference type="InterPro" id="IPR052210">
    <property type="entry name" value="LysM1-like"/>
</dbReference>
<dbReference type="Pfam" id="PF01476">
    <property type="entry name" value="LysM"/>
    <property type="match status" value="4"/>
</dbReference>
<feature type="region of interest" description="Disordered" evidence="4">
    <location>
        <begin position="94"/>
        <end position="120"/>
    </location>
</feature>
<evidence type="ECO:0000256" key="3">
    <source>
        <dbReference type="ARBA" id="ARBA00023026"/>
    </source>
</evidence>
<keyword evidence="2 5" id="KW-0732">Signal</keyword>
<dbReference type="CDD" id="cd00118">
    <property type="entry name" value="LysM"/>
    <property type="match status" value="4"/>
</dbReference>
<feature type="signal peptide" evidence="5">
    <location>
        <begin position="1"/>
        <end position="18"/>
    </location>
</feature>
<dbReference type="InterPro" id="IPR018392">
    <property type="entry name" value="LysM"/>
</dbReference>
<protein>
    <recommendedName>
        <fullName evidence="6">LysM domain-containing protein</fullName>
    </recommendedName>
</protein>
<dbReference type="PROSITE" id="PS51782">
    <property type="entry name" value="LYSM"/>
    <property type="match status" value="4"/>
</dbReference>
<dbReference type="EMBL" id="MIKG01000020">
    <property type="protein sequence ID" value="RAO72668.1"/>
    <property type="molecule type" value="Genomic_DNA"/>
</dbReference>
<gene>
    <name evidence="7" type="ORF">BHQ10_008680</name>
</gene>
<keyword evidence="1" id="KW-0147">Chitin-binding</keyword>
<feature type="compositionally biased region" description="Polar residues" evidence="4">
    <location>
        <begin position="108"/>
        <end position="120"/>
    </location>
</feature>
<reference evidence="7 8" key="1">
    <citation type="journal article" date="2017" name="Biotechnol. Biofuels">
        <title>Differential beta-glucosidase expression as a function of carbon source availability in Talaromyces amestolkiae: a genomic and proteomic approach.</title>
        <authorList>
            <person name="de Eugenio L.I."/>
            <person name="Mendez-Liter J.A."/>
            <person name="Nieto-Dominguez M."/>
            <person name="Alonso L."/>
            <person name="Gil-Munoz J."/>
            <person name="Barriuso J."/>
            <person name="Prieto A."/>
            <person name="Martinez M.J."/>
        </authorList>
    </citation>
    <scope>NUCLEOTIDE SEQUENCE [LARGE SCALE GENOMIC DNA]</scope>
    <source>
        <strain evidence="7 8">CIB</strain>
    </source>
</reference>
<feature type="domain" description="LysM" evidence="6">
    <location>
        <begin position="301"/>
        <end position="347"/>
    </location>
</feature>
<comment type="caution">
    <text evidence="7">The sequence shown here is derived from an EMBL/GenBank/DDBJ whole genome shotgun (WGS) entry which is preliminary data.</text>
</comment>
<dbReference type="SUPFAM" id="SSF54106">
    <property type="entry name" value="LysM domain"/>
    <property type="match status" value="4"/>
</dbReference>
<evidence type="ECO:0000256" key="2">
    <source>
        <dbReference type="ARBA" id="ARBA00022729"/>
    </source>
</evidence>
<evidence type="ECO:0000259" key="6">
    <source>
        <dbReference type="PROSITE" id="PS51782"/>
    </source>
</evidence>
<dbReference type="SMART" id="SM00257">
    <property type="entry name" value="LysM"/>
    <property type="match status" value="4"/>
</dbReference>
<evidence type="ECO:0000256" key="1">
    <source>
        <dbReference type="ARBA" id="ARBA00022669"/>
    </source>
</evidence>
<feature type="domain" description="LysM" evidence="6">
    <location>
        <begin position="383"/>
        <end position="429"/>
    </location>
</feature>
<feature type="domain" description="LysM" evidence="6">
    <location>
        <begin position="216"/>
        <end position="262"/>
    </location>
</feature>
<dbReference type="PANTHER" id="PTHR34997:SF2">
    <property type="entry name" value="LYSM DOMAIN-CONTAINING PROTEIN-RELATED"/>
    <property type="match status" value="1"/>
</dbReference>
<dbReference type="OrthoDB" id="5985073at2759"/>
<dbReference type="GeneID" id="63797894"/>
<accession>A0A364LA42</accession>
<evidence type="ECO:0000313" key="8">
    <source>
        <dbReference type="Proteomes" id="UP000249363"/>
    </source>
</evidence>
<evidence type="ECO:0000256" key="5">
    <source>
        <dbReference type="SAM" id="SignalP"/>
    </source>
</evidence>
<organism evidence="7 8">
    <name type="scientific">Talaromyces amestolkiae</name>
    <dbReference type="NCBI Taxonomy" id="1196081"/>
    <lineage>
        <taxon>Eukaryota</taxon>
        <taxon>Fungi</taxon>
        <taxon>Dikarya</taxon>
        <taxon>Ascomycota</taxon>
        <taxon>Pezizomycotina</taxon>
        <taxon>Eurotiomycetes</taxon>
        <taxon>Eurotiomycetidae</taxon>
        <taxon>Eurotiales</taxon>
        <taxon>Trichocomaceae</taxon>
        <taxon>Talaromyces</taxon>
        <taxon>Talaromyces sect. Talaromyces</taxon>
    </lineage>
</organism>
<dbReference type="Proteomes" id="UP000249363">
    <property type="component" value="Unassembled WGS sequence"/>
</dbReference>
<keyword evidence="8" id="KW-1185">Reference proteome</keyword>
<dbReference type="Gene3D" id="3.10.350.10">
    <property type="entry name" value="LysM domain"/>
    <property type="match status" value="5"/>
</dbReference>
<dbReference type="RefSeq" id="XP_040737182.1">
    <property type="nucleotide sequence ID" value="XM_040881512.1"/>
</dbReference>
<evidence type="ECO:0000313" key="7">
    <source>
        <dbReference type="EMBL" id="RAO72668.1"/>
    </source>
</evidence>
<proteinExistence type="predicted"/>
<dbReference type="AlphaFoldDB" id="A0A364LA42"/>
<name>A0A364LA42_TALAM</name>